<dbReference type="InterPro" id="IPR006342">
    <property type="entry name" value="FkbM_mtfrase"/>
</dbReference>
<name>A0AAV2Q977_MEGNR</name>
<gene>
    <name evidence="2" type="ORF">MNOR_LOCUS10134</name>
</gene>
<dbReference type="GO" id="GO:0016197">
    <property type="term" value="P:endosomal transport"/>
    <property type="evidence" value="ECO:0007669"/>
    <property type="project" value="TreeGrafter"/>
</dbReference>
<comment type="caution">
    <text evidence="2">The sequence shown here is derived from an EMBL/GenBank/DDBJ whole genome shotgun (WGS) entry which is preliminary data.</text>
</comment>
<dbReference type="InterPro" id="IPR029063">
    <property type="entry name" value="SAM-dependent_MTases_sf"/>
</dbReference>
<dbReference type="InterPro" id="IPR053202">
    <property type="entry name" value="EGF_Rcpt_Signaling_Reg"/>
</dbReference>
<proteinExistence type="predicted"/>
<organism evidence="2 3">
    <name type="scientific">Meganyctiphanes norvegica</name>
    <name type="common">Northern krill</name>
    <name type="synonym">Thysanopoda norvegica</name>
    <dbReference type="NCBI Taxonomy" id="48144"/>
    <lineage>
        <taxon>Eukaryota</taxon>
        <taxon>Metazoa</taxon>
        <taxon>Ecdysozoa</taxon>
        <taxon>Arthropoda</taxon>
        <taxon>Crustacea</taxon>
        <taxon>Multicrustacea</taxon>
        <taxon>Malacostraca</taxon>
        <taxon>Eumalacostraca</taxon>
        <taxon>Eucarida</taxon>
        <taxon>Euphausiacea</taxon>
        <taxon>Euphausiidae</taxon>
        <taxon>Meganyctiphanes</taxon>
    </lineage>
</organism>
<feature type="non-terminal residue" evidence="2">
    <location>
        <position position="218"/>
    </location>
</feature>
<dbReference type="GO" id="GO:0005789">
    <property type="term" value="C:endoplasmic reticulum membrane"/>
    <property type="evidence" value="ECO:0007669"/>
    <property type="project" value="TreeGrafter"/>
</dbReference>
<dbReference type="GO" id="GO:0005794">
    <property type="term" value="C:Golgi apparatus"/>
    <property type="evidence" value="ECO:0007669"/>
    <property type="project" value="TreeGrafter"/>
</dbReference>
<dbReference type="Pfam" id="PF05050">
    <property type="entry name" value="Methyltransf_21"/>
    <property type="match status" value="1"/>
</dbReference>
<dbReference type="Gene3D" id="3.40.50.150">
    <property type="entry name" value="Vaccinia Virus protein VP39"/>
    <property type="match status" value="1"/>
</dbReference>
<dbReference type="AlphaFoldDB" id="A0AAV2Q977"/>
<dbReference type="GO" id="GO:0031902">
    <property type="term" value="C:late endosome membrane"/>
    <property type="evidence" value="ECO:0007669"/>
    <property type="project" value="TreeGrafter"/>
</dbReference>
<protein>
    <recommendedName>
        <fullName evidence="1">Methyltransferase FkbM domain-containing protein</fullName>
    </recommendedName>
</protein>
<feature type="non-terminal residue" evidence="2">
    <location>
        <position position="1"/>
    </location>
</feature>
<dbReference type="PANTHER" id="PTHR34009:SF2">
    <property type="entry name" value="PROTEIN STAR"/>
    <property type="match status" value="1"/>
</dbReference>
<keyword evidence="3" id="KW-1185">Reference proteome</keyword>
<evidence type="ECO:0000313" key="3">
    <source>
        <dbReference type="Proteomes" id="UP001497623"/>
    </source>
</evidence>
<dbReference type="GO" id="GO:0006888">
    <property type="term" value="P:endoplasmic reticulum to Golgi vesicle-mediated transport"/>
    <property type="evidence" value="ECO:0007669"/>
    <property type="project" value="TreeGrafter"/>
</dbReference>
<accession>A0AAV2Q977</accession>
<sequence length="218" mass="24797">KKNGFFIEAGALDGVYLSNSLKLEQENNWTGLLIEPNPVSYKLLAQKNRKAWTSNTCISSDNFTKETVLVAFSDDNTNFPMSVRGSSYELDNGALQLYNSSDKHYITVQCFPLLTYLLALDIKTVDAIFLDIQGTEQQVLATLPFDTVNFRLIVVENIAKKLDTRLINDMKLRSFRFLFDDCENYMFLKVGDVYLDSVVLNQNIQCNYTIGATMMFDV</sequence>
<feature type="domain" description="Methyltransferase FkbM" evidence="1">
    <location>
        <begin position="9"/>
        <end position="157"/>
    </location>
</feature>
<dbReference type="PANTHER" id="PTHR34009">
    <property type="entry name" value="PROTEIN STAR"/>
    <property type="match status" value="1"/>
</dbReference>
<dbReference type="EMBL" id="CAXKWB010005036">
    <property type="protein sequence ID" value="CAL4076388.1"/>
    <property type="molecule type" value="Genomic_DNA"/>
</dbReference>
<evidence type="ECO:0000259" key="1">
    <source>
        <dbReference type="Pfam" id="PF05050"/>
    </source>
</evidence>
<dbReference type="Proteomes" id="UP001497623">
    <property type="component" value="Unassembled WGS sequence"/>
</dbReference>
<evidence type="ECO:0000313" key="2">
    <source>
        <dbReference type="EMBL" id="CAL4076388.1"/>
    </source>
</evidence>
<reference evidence="2 3" key="1">
    <citation type="submission" date="2024-05" db="EMBL/GenBank/DDBJ databases">
        <authorList>
            <person name="Wallberg A."/>
        </authorList>
    </citation>
    <scope>NUCLEOTIDE SEQUENCE [LARGE SCALE GENOMIC DNA]</scope>
</reference>
<dbReference type="SUPFAM" id="SSF53335">
    <property type="entry name" value="S-adenosyl-L-methionine-dependent methyltransferases"/>
    <property type="match status" value="1"/>
</dbReference>
<dbReference type="GO" id="GO:0005886">
    <property type="term" value="C:plasma membrane"/>
    <property type="evidence" value="ECO:0007669"/>
    <property type="project" value="TreeGrafter"/>
</dbReference>